<dbReference type="GO" id="GO:0043565">
    <property type="term" value="F:sequence-specific DNA binding"/>
    <property type="evidence" value="ECO:0007669"/>
    <property type="project" value="TreeGrafter"/>
</dbReference>
<evidence type="ECO:0000256" key="1">
    <source>
        <dbReference type="ARBA" id="ARBA00004123"/>
    </source>
</evidence>
<dbReference type="AlphaFoldDB" id="A0A6J1EVV3"/>
<keyword evidence="5" id="KW-0175">Coiled coil</keyword>
<evidence type="ECO:0000256" key="5">
    <source>
        <dbReference type="SAM" id="Coils"/>
    </source>
</evidence>
<dbReference type="Pfam" id="PF22754">
    <property type="entry name" value="bHLH-TF_ACT-like_plant"/>
    <property type="match status" value="1"/>
</dbReference>
<reference evidence="9" key="1">
    <citation type="submission" date="2025-08" db="UniProtKB">
        <authorList>
            <consortium name="RefSeq"/>
        </authorList>
    </citation>
    <scope>IDENTIFICATION</scope>
    <source>
        <tissue evidence="9">Young leaves</tissue>
    </source>
</reference>
<dbReference type="RefSeq" id="XP_022930020.1">
    <property type="nucleotide sequence ID" value="XM_023074252.1"/>
</dbReference>
<dbReference type="InterPro" id="IPR036638">
    <property type="entry name" value="HLH_DNA-bd_sf"/>
</dbReference>
<feature type="region of interest" description="Disordered" evidence="6">
    <location>
        <begin position="102"/>
        <end position="121"/>
    </location>
</feature>
<keyword evidence="4" id="KW-0539">Nucleus</keyword>
<dbReference type="GO" id="GO:0003700">
    <property type="term" value="F:DNA-binding transcription factor activity"/>
    <property type="evidence" value="ECO:0007669"/>
    <property type="project" value="TreeGrafter"/>
</dbReference>
<evidence type="ECO:0000256" key="3">
    <source>
        <dbReference type="ARBA" id="ARBA00023163"/>
    </source>
</evidence>
<keyword evidence="2" id="KW-0805">Transcription regulation</keyword>
<dbReference type="KEGG" id="cmos:111436461"/>
<feature type="domain" description="BHLH" evidence="7">
    <location>
        <begin position="35"/>
        <end position="84"/>
    </location>
</feature>
<dbReference type="PANTHER" id="PTHR31945:SF20">
    <property type="entry name" value="TRANSCRIPTION FACTOR DYT1"/>
    <property type="match status" value="1"/>
</dbReference>
<dbReference type="Pfam" id="PF00010">
    <property type="entry name" value="HLH"/>
    <property type="match status" value="1"/>
</dbReference>
<evidence type="ECO:0000313" key="8">
    <source>
        <dbReference type="Proteomes" id="UP000504609"/>
    </source>
</evidence>
<dbReference type="SUPFAM" id="SSF47459">
    <property type="entry name" value="HLH, helix-loop-helix DNA-binding domain"/>
    <property type="match status" value="1"/>
</dbReference>
<dbReference type="Proteomes" id="UP000504609">
    <property type="component" value="Unplaced"/>
</dbReference>
<proteinExistence type="predicted"/>
<evidence type="ECO:0000256" key="6">
    <source>
        <dbReference type="SAM" id="MobiDB-lite"/>
    </source>
</evidence>
<dbReference type="SMART" id="SM00353">
    <property type="entry name" value="HLH"/>
    <property type="match status" value="1"/>
</dbReference>
<feature type="compositionally biased region" description="Polar residues" evidence="6">
    <location>
        <begin position="111"/>
        <end position="121"/>
    </location>
</feature>
<evidence type="ECO:0000256" key="2">
    <source>
        <dbReference type="ARBA" id="ARBA00023015"/>
    </source>
</evidence>
<dbReference type="GO" id="GO:0005634">
    <property type="term" value="C:nucleus"/>
    <property type="evidence" value="ECO:0007669"/>
    <property type="project" value="UniProtKB-SubCell"/>
</dbReference>
<evidence type="ECO:0000256" key="4">
    <source>
        <dbReference type="ARBA" id="ARBA00023242"/>
    </source>
</evidence>
<evidence type="ECO:0000259" key="7">
    <source>
        <dbReference type="PROSITE" id="PS50888"/>
    </source>
</evidence>
<feature type="coiled-coil region" evidence="5">
    <location>
        <begin position="74"/>
        <end position="101"/>
    </location>
</feature>
<dbReference type="InterPro" id="IPR011598">
    <property type="entry name" value="bHLH_dom"/>
</dbReference>
<dbReference type="PANTHER" id="PTHR31945">
    <property type="entry name" value="TRANSCRIPTION FACTOR SCREAM2-RELATED"/>
    <property type="match status" value="1"/>
</dbReference>
<dbReference type="PROSITE" id="PS50888">
    <property type="entry name" value="BHLH"/>
    <property type="match status" value="1"/>
</dbReference>
<keyword evidence="8" id="KW-1185">Reference proteome</keyword>
<name>A0A6J1EVV3_CUCMO</name>
<accession>A0A6J1EVV3</accession>
<evidence type="ECO:0000313" key="9">
    <source>
        <dbReference type="RefSeq" id="XP_022930020.1"/>
    </source>
</evidence>
<gene>
    <name evidence="9" type="primary">LOC111436461</name>
</gene>
<dbReference type="InterPro" id="IPR051358">
    <property type="entry name" value="TF_AMS/ICE1/BHLH6-like"/>
</dbReference>
<dbReference type="Gene3D" id="4.10.280.10">
    <property type="entry name" value="Helix-loop-helix DNA-binding domain"/>
    <property type="match status" value="1"/>
</dbReference>
<feature type="compositionally biased region" description="Basic and acidic residues" evidence="6">
    <location>
        <begin position="9"/>
        <end position="19"/>
    </location>
</feature>
<organism evidence="8 9">
    <name type="scientific">Cucurbita moschata</name>
    <name type="common">Winter crookneck squash</name>
    <name type="synonym">Cucurbita pepo var. moschata</name>
    <dbReference type="NCBI Taxonomy" id="3662"/>
    <lineage>
        <taxon>Eukaryota</taxon>
        <taxon>Viridiplantae</taxon>
        <taxon>Streptophyta</taxon>
        <taxon>Embryophyta</taxon>
        <taxon>Tracheophyta</taxon>
        <taxon>Spermatophyta</taxon>
        <taxon>Magnoliopsida</taxon>
        <taxon>eudicotyledons</taxon>
        <taxon>Gunneridae</taxon>
        <taxon>Pentapetalae</taxon>
        <taxon>rosids</taxon>
        <taxon>fabids</taxon>
        <taxon>Cucurbitales</taxon>
        <taxon>Cucurbitaceae</taxon>
        <taxon>Cucurbiteae</taxon>
        <taxon>Cucurbita</taxon>
    </lineage>
</organism>
<dbReference type="GeneID" id="111436461"/>
<keyword evidence="3" id="KW-0804">Transcription</keyword>
<dbReference type="GO" id="GO:0046983">
    <property type="term" value="F:protein dimerization activity"/>
    <property type="evidence" value="ECO:0007669"/>
    <property type="project" value="InterPro"/>
</dbReference>
<comment type="subcellular location">
    <subcellularLocation>
        <location evidence="1">Nucleus</location>
    </subcellularLocation>
</comment>
<dbReference type="InterPro" id="IPR054502">
    <property type="entry name" value="bHLH-TF_ACT-like_plant"/>
</dbReference>
<sequence>MAYASSGSDDLRTFEEQADTRSITNRRRPTDESIEYKSKNLHAERRRRQKLSDRLLLLRATVPIITNMNKATIIEDAITYIKQLQKRVNILKDQLVELEGSAEKTPWPTIPQDSTTPTQSNKGYIQADVSVSQIDEHKLWIKILFEKRKGAFTKLIQAMNSVGFELTDTSVTTVQGAVLVTTLINGICTSTAQQTEDLLLGIVNACI</sequence>
<feature type="region of interest" description="Disordered" evidence="6">
    <location>
        <begin position="1"/>
        <end position="45"/>
    </location>
</feature>
<protein>
    <submittedName>
        <fullName evidence="9">Transcription factor DYT1</fullName>
    </submittedName>
</protein>
<feature type="compositionally biased region" description="Basic and acidic residues" evidence="6">
    <location>
        <begin position="28"/>
        <end position="43"/>
    </location>
</feature>